<dbReference type="GO" id="GO:0016491">
    <property type="term" value="F:oxidoreductase activity"/>
    <property type="evidence" value="ECO:0007669"/>
    <property type="project" value="UniProtKB-KW"/>
</dbReference>
<protein>
    <submittedName>
        <fullName evidence="1">Gluconate 2-dehydrogenase subunit 3 family protein</fullName>
        <ecNumber evidence="1">1.-.-.-</ecNumber>
    </submittedName>
</protein>
<dbReference type="InterPro" id="IPR027056">
    <property type="entry name" value="Gluconate_2DH_su3"/>
</dbReference>
<dbReference type="Pfam" id="PF13618">
    <property type="entry name" value="Gluconate_2-dh3"/>
    <property type="match status" value="1"/>
</dbReference>
<dbReference type="EC" id="1.-.-.-" evidence="1"/>
<sequence length="219" mass="24532">MDRRKTLKALVVGTVSTGVIIESCKTGDKKLEDAATKPPTSDINRMAEEEEHYKSVMAQKTFFTADEMATITILGDIIIPKDAVSGSASDAKVPEFIEFIVKDMPEHQIPMRGGLRWLDLQCLNNYGKPFKDCSKQQQIEMVDQIAYPKKAKPEMSQGVSFFNLMRNLTATGFYTSEIGVKDVGYMGNVPNKWNGVPDDVLKQYGFAYTEKEMKECASY</sequence>
<dbReference type="RefSeq" id="WP_369327287.1">
    <property type="nucleotide sequence ID" value="NZ_JAULBC010000001.1"/>
</dbReference>
<organism evidence="1 2">
    <name type="scientific">Danxiaibacter flavus</name>
    <dbReference type="NCBI Taxonomy" id="3049108"/>
    <lineage>
        <taxon>Bacteria</taxon>
        <taxon>Pseudomonadati</taxon>
        <taxon>Bacteroidota</taxon>
        <taxon>Chitinophagia</taxon>
        <taxon>Chitinophagales</taxon>
        <taxon>Chitinophagaceae</taxon>
        <taxon>Danxiaibacter</taxon>
    </lineage>
</organism>
<accession>A0ABV3Z7S4</accession>
<gene>
    <name evidence="1" type="ORF">QTN47_00240</name>
</gene>
<reference evidence="1 2" key="1">
    <citation type="submission" date="2023-07" db="EMBL/GenBank/DDBJ databases">
        <authorList>
            <person name="Lian W.-H."/>
        </authorList>
    </citation>
    <scope>NUCLEOTIDE SEQUENCE [LARGE SCALE GENOMIC DNA]</scope>
    <source>
        <strain evidence="1 2">SYSU DXS3180</strain>
    </source>
</reference>
<name>A0ABV3Z7S4_9BACT</name>
<keyword evidence="2" id="KW-1185">Reference proteome</keyword>
<dbReference type="Proteomes" id="UP001560573">
    <property type="component" value="Unassembled WGS sequence"/>
</dbReference>
<evidence type="ECO:0000313" key="2">
    <source>
        <dbReference type="Proteomes" id="UP001560573"/>
    </source>
</evidence>
<keyword evidence="1" id="KW-0560">Oxidoreductase</keyword>
<comment type="caution">
    <text evidence="1">The sequence shown here is derived from an EMBL/GenBank/DDBJ whole genome shotgun (WGS) entry which is preliminary data.</text>
</comment>
<evidence type="ECO:0000313" key="1">
    <source>
        <dbReference type="EMBL" id="MEX6685898.1"/>
    </source>
</evidence>
<dbReference type="EMBL" id="JAULBC010000001">
    <property type="protein sequence ID" value="MEX6685898.1"/>
    <property type="molecule type" value="Genomic_DNA"/>
</dbReference>
<proteinExistence type="predicted"/>